<evidence type="ECO:0000256" key="2">
    <source>
        <dbReference type="ARBA" id="ARBA00005073"/>
    </source>
</evidence>
<feature type="transmembrane region" description="Helical" evidence="14">
    <location>
        <begin position="6"/>
        <end position="24"/>
    </location>
</feature>
<keyword evidence="6 14" id="KW-0349">Heme</keyword>
<evidence type="ECO:0000256" key="13">
    <source>
        <dbReference type="ARBA" id="ARBA00048390"/>
    </source>
</evidence>
<dbReference type="PIRSF" id="PIRSF004638">
    <property type="entry name" value="UCP004638"/>
    <property type="match status" value="1"/>
</dbReference>
<accession>A0ABT4UF65</accession>
<dbReference type="EC" id="1.3.99.-" evidence="14 15"/>
<feature type="transmembrane region" description="Helical" evidence="14">
    <location>
        <begin position="155"/>
        <end position="176"/>
    </location>
</feature>
<comment type="cofactor">
    <cofactor evidence="14 15">
        <name>heme b</name>
        <dbReference type="ChEBI" id="CHEBI:60344"/>
    </cofactor>
    <text evidence="14 15">Binds 1 heme b (iron(II)-protoporphyrin IX) group per subunit.</text>
</comment>
<keyword evidence="10 14" id="KW-0560">Oxidoreductase</keyword>
<evidence type="ECO:0000256" key="4">
    <source>
        <dbReference type="ARBA" id="ARBA00017504"/>
    </source>
</evidence>
<evidence type="ECO:0000256" key="3">
    <source>
        <dbReference type="ARBA" id="ARBA00006501"/>
    </source>
</evidence>
<evidence type="ECO:0000256" key="8">
    <source>
        <dbReference type="ARBA" id="ARBA00022723"/>
    </source>
</evidence>
<keyword evidence="8 14" id="KW-0479">Metal-binding</keyword>
<evidence type="ECO:0000256" key="15">
    <source>
        <dbReference type="PIRNR" id="PIRNR004638"/>
    </source>
</evidence>
<keyword evidence="5 14" id="KW-1003">Cell membrane</keyword>
<evidence type="ECO:0000256" key="14">
    <source>
        <dbReference type="HAMAP-Rule" id="MF_02239"/>
    </source>
</evidence>
<evidence type="ECO:0000256" key="6">
    <source>
        <dbReference type="ARBA" id="ARBA00022617"/>
    </source>
</evidence>
<dbReference type="InterPro" id="IPR005265">
    <property type="entry name" value="HemJ-like"/>
</dbReference>
<comment type="pathway">
    <text evidence="2 14 15">Porphyrin-containing compound metabolism; protoporphyrin-IX biosynthesis; protoporphyrin-IX from protoporphyrinogen-IX: step 1/1.</text>
</comment>
<evidence type="ECO:0000256" key="11">
    <source>
        <dbReference type="ARBA" id="ARBA00023004"/>
    </source>
</evidence>
<evidence type="ECO:0000256" key="1">
    <source>
        <dbReference type="ARBA" id="ARBA00004651"/>
    </source>
</evidence>
<feature type="transmembrane region" description="Helical" evidence="14">
    <location>
        <begin position="56"/>
        <end position="78"/>
    </location>
</feature>
<protein>
    <recommendedName>
        <fullName evidence="4 14">Protoporphyrinogen IX oxidase</fullName>
        <shortName evidence="14">PPO</shortName>
        <ecNumber evidence="14 15">1.3.99.-</ecNumber>
    </recommendedName>
</protein>
<feature type="binding site" description="axial binding residue" evidence="14">
    <location>
        <position position="96"/>
    </location>
    <ligand>
        <name>heme</name>
        <dbReference type="ChEBI" id="CHEBI:30413"/>
    </ligand>
    <ligandPart>
        <name>Fe</name>
        <dbReference type="ChEBI" id="CHEBI:18248"/>
    </ligandPart>
</feature>
<dbReference type="EMBL" id="JAQGEF010000001">
    <property type="protein sequence ID" value="MDA3613461.1"/>
    <property type="molecule type" value="Genomic_DNA"/>
</dbReference>
<dbReference type="PANTHER" id="PTHR40255">
    <property type="entry name" value="UPF0093 MEMBRANE PROTEIN SLR1790"/>
    <property type="match status" value="1"/>
</dbReference>
<evidence type="ECO:0000313" key="16">
    <source>
        <dbReference type="EMBL" id="MDA3613461.1"/>
    </source>
</evidence>
<comment type="caution">
    <text evidence="16">The sequence shown here is derived from an EMBL/GenBank/DDBJ whole genome shotgun (WGS) entry which is preliminary data.</text>
</comment>
<feature type="transmembrane region" description="Helical" evidence="14">
    <location>
        <begin position="131"/>
        <end position="149"/>
    </location>
</feature>
<comment type="similarity">
    <text evidence="3 14 15">Belongs to the HemJ family.</text>
</comment>
<evidence type="ECO:0000256" key="9">
    <source>
        <dbReference type="ARBA" id="ARBA00022989"/>
    </source>
</evidence>
<sequence length="184" mass="21963">MTFLYLKALHMIFVVTWFAGIFYMPRLLIYNREAQDKTPQERDILQAQFSIMMKRLWYGITWPSAILTLVLGPTIMFYNGFHHIVFTDAGWWLTLKLAFVLALYVYFFWMHRIFRQQLKNNFRYSSMQLRMINEIATVFLIAIVMLVVVKTSMSLVWGLFGLITFVMLLMVAIKIYKKKRDKNS</sequence>
<comment type="function">
    <text evidence="14 15">Catalyzes the oxidation of protoporphyrinogen IX to protoporphyrin IX.</text>
</comment>
<evidence type="ECO:0000256" key="10">
    <source>
        <dbReference type="ARBA" id="ARBA00023002"/>
    </source>
</evidence>
<name>A0ABT4UF65_9BACT</name>
<gene>
    <name evidence="16" type="ORF">O3P16_01465</name>
</gene>
<keyword evidence="12 14" id="KW-0472">Membrane</keyword>
<proteinExistence type="inferred from homology"/>
<comment type="subcellular location">
    <subcellularLocation>
        <location evidence="1 14">Cell membrane</location>
        <topology evidence="1 14">Multi-pass membrane protein</topology>
    </subcellularLocation>
</comment>
<comment type="subunit">
    <text evidence="14">Homodimer.</text>
</comment>
<evidence type="ECO:0000256" key="5">
    <source>
        <dbReference type="ARBA" id="ARBA00022475"/>
    </source>
</evidence>
<dbReference type="HAMAP" id="MF_02239">
    <property type="entry name" value="HemJ"/>
    <property type="match status" value="1"/>
</dbReference>
<keyword evidence="11 14" id="KW-0408">Iron</keyword>
<evidence type="ECO:0000313" key="17">
    <source>
        <dbReference type="Proteomes" id="UP001210231"/>
    </source>
</evidence>
<organism evidence="16 17">
    <name type="scientific">Polluticaenibacter yanchengensis</name>
    <dbReference type="NCBI Taxonomy" id="3014562"/>
    <lineage>
        <taxon>Bacteria</taxon>
        <taxon>Pseudomonadati</taxon>
        <taxon>Bacteroidota</taxon>
        <taxon>Chitinophagia</taxon>
        <taxon>Chitinophagales</taxon>
        <taxon>Chitinophagaceae</taxon>
        <taxon>Polluticaenibacter</taxon>
    </lineage>
</organism>
<evidence type="ECO:0000256" key="12">
    <source>
        <dbReference type="ARBA" id="ARBA00023136"/>
    </source>
</evidence>
<feature type="binding site" description="axial binding residue" evidence="14">
    <location>
        <position position="10"/>
    </location>
    <ligand>
        <name>heme</name>
        <dbReference type="ChEBI" id="CHEBI:30413"/>
    </ligand>
    <ligandPart>
        <name>Fe</name>
        <dbReference type="ChEBI" id="CHEBI:18248"/>
    </ligandPart>
</feature>
<keyword evidence="9 14" id="KW-1133">Transmembrane helix</keyword>
<dbReference type="PANTHER" id="PTHR40255:SF1">
    <property type="entry name" value="PROTOPORPHYRINOGEN IX OXIDASE"/>
    <property type="match status" value="1"/>
</dbReference>
<evidence type="ECO:0000256" key="7">
    <source>
        <dbReference type="ARBA" id="ARBA00022692"/>
    </source>
</evidence>
<dbReference type="Pfam" id="PF03653">
    <property type="entry name" value="UPF0093"/>
    <property type="match status" value="1"/>
</dbReference>
<dbReference type="RefSeq" id="WP_407029792.1">
    <property type="nucleotide sequence ID" value="NZ_JAQGEF010000001.1"/>
</dbReference>
<feature type="transmembrane region" description="Helical" evidence="14">
    <location>
        <begin position="90"/>
        <end position="110"/>
    </location>
</feature>
<comment type="catalytic activity">
    <reaction evidence="13 14 15">
        <text>protoporphyrinogen IX + 3 A = protoporphyrin IX + 3 AH2</text>
        <dbReference type="Rhea" id="RHEA:62000"/>
        <dbReference type="ChEBI" id="CHEBI:13193"/>
        <dbReference type="ChEBI" id="CHEBI:17499"/>
        <dbReference type="ChEBI" id="CHEBI:57306"/>
        <dbReference type="ChEBI" id="CHEBI:57307"/>
    </reaction>
</comment>
<keyword evidence="7 14" id="KW-0812">Transmembrane</keyword>
<keyword evidence="17" id="KW-1185">Reference proteome</keyword>
<reference evidence="16 17" key="1">
    <citation type="submission" date="2022-12" db="EMBL/GenBank/DDBJ databases">
        <title>Chitinophagaceae gen. sp. nov., a new member of the family Chitinophagaceae, isolated from soil in a chemical factory.</title>
        <authorList>
            <person name="Ke Z."/>
        </authorList>
    </citation>
    <scope>NUCLEOTIDE SEQUENCE [LARGE SCALE GENOMIC DNA]</scope>
    <source>
        <strain evidence="16 17">LY-5</strain>
    </source>
</reference>
<dbReference type="Proteomes" id="UP001210231">
    <property type="component" value="Unassembled WGS sequence"/>
</dbReference>